<gene>
    <name evidence="2" type="ORF">ACFO60_28135</name>
</gene>
<proteinExistence type="predicted"/>
<dbReference type="Proteomes" id="UP001596004">
    <property type="component" value="Unassembled WGS sequence"/>
</dbReference>
<reference evidence="3" key="1">
    <citation type="journal article" date="2019" name="Int. J. Syst. Evol. Microbiol.">
        <title>The Global Catalogue of Microorganisms (GCM) 10K type strain sequencing project: providing services to taxonomists for standard genome sequencing and annotation.</title>
        <authorList>
            <consortium name="The Broad Institute Genomics Platform"/>
            <consortium name="The Broad Institute Genome Sequencing Center for Infectious Disease"/>
            <person name="Wu L."/>
            <person name="Ma J."/>
        </authorList>
    </citation>
    <scope>NUCLEOTIDE SEQUENCE [LARGE SCALE GENOMIC DNA]</scope>
    <source>
        <strain evidence="3">CGMCC 4.7132</strain>
    </source>
</reference>
<feature type="chain" id="PRO_5047224994" description="EfeO-type cupredoxin-like domain-containing protein" evidence="1">
    <location>
        <begin position="25"/>
        <end position="125"/>
    </location>
</feature>
<dbReference type="EMBL" id="JBHSFP010000024">
    <property type="protein sequence ID" value="MFC4534644.1"/>
    <property type="molecule type" value="Genomic_DNA"/>
</dbReference>
<accession>A0ABV9CNM8</accession>
<feature type="signal peptide" evidence="1">
    <location>
        <begin position="1"/>
        <end position="24"/>
    </location>
</feature>
<keyword evidence="1" id="KW-0732">Signal</keyword>
<dbReference type="InterPro" id="IPR008972">
    <property type="entry name" value="Cupredoxin"/>
</dbReference>
<dbReference type="SUPFAM" id="SSF49503">
    <property type="entry name" value="Cupredoxins"/>
    <property type="match status" value="1"/>
</dbReference>
<protein>
    <recommendedName>
        <fullName evidence="4">EfeO-type cupredoxin-like domain-containing protein</fullName>
    </recommendedName>
</protein>
<dbReference type="RefSeq" id="WP_380845690.1">
    <property type="nucleotide sequence ID" value="NZ_JBHSFP010000024.1"/>
</dbReference>
<comment type="caution">
    <text evidence="2">The sequence shown here is derived from an EMBL/GenBank/DDBJ whole genome shotgun (WGS) entry which is preliminary data.</text>
</comment>
<dbReference type="Gene3D" id="2.60.40.420">
    <property type="entry name" value="Cupredoxins - blue copper proteins"/>
    <property type="match status" value="1"/>
</dbReference>
<keyword evidence="3" id="KW-1185">Reference proteome</keyword>
<evidence type="ECO:0000313" key="2">
    <source>
        <dbReference type="EMBL" id="MFC4534644.1"/>
    </source>
</evidence>
<evidence type="ECO:0008006" key="4">
    <source>
        <dbReference type="Google" id="ProtNLM"/>
    </source>
</evidence>
<evidence type="ECO:0000313" key="3">
    <source>
        <dbReference type="Proteomes" id="UP001596004"/>
    </source>
</evidence>
<dbReference type="PROSITE" id="PS51257">
    <property type="entry name" value="PROKAR_LIPOPROTEIN"/>
    <property type="match status" value="1"/>
</dbReference>
<name>A0ABV9CNM8_9ACTN</name>
<organism evidence="2 3">
    <name type="scientific">Sphaerisporangium dianthi</name>
    <dbReference type="NCBI Taxonomy" id="1436120"/>
    <lineage>
        <taxon>Bacteria</taxon>
        <taxon>Bacillati</taxon>
        <taxon>Actinomycetota</taxon>
        <taxon>Actinomycetes</taxon>
        <taxon>Streptosporangiales</taxon>
        <taxon>Streptosporangiaceae</taxon>
        <taxon>Sphaerisporangium</taxon>
    </lineage>
</organism>
<evidence type="ECO:0000256" key="1">
    <source>
        <dbReference type="SAM" id="SignalP"/>
    </source>
</evidence>
<sequence length="125" mass="13054">MRFLAARSRFLLIALLGVALSALAGCGGTDAGANTAPATVKEITVTISGRTVAPPPSRIDVAKGQKVRITVTSDVADVAHVHGYDKAADLKPGAAGTIEFVADQSGLFEVETHDQELQLFQLLVR</sequence>